<dbReference type="Gene3D" id="1.10.10.10">
    <property type="entry name" value="Winged helix-like DNA-binding domain superfamily/Winged helix DNA-binding domain"/>
    <property type="match status" value="1"/>
</dbReference>
<evidence type="ECO:0000256" key="1">
    <source>
        <dbReference type="ARBA" id="ARBA00009437"/>
    </source>
</evidence>
<evidence type="ECO:0000259" key="5">
    <source>
        <dbReference type="PROSITE" id="PS50931"/>
    </source>
</evidence>
<dbReference type="GO" id="GO:0003677">
    <property type="term" value="F:DNA binding"/>
    <property type="evidence" value="ECO:0007669"/>
    <property type="project" value="UniProtKB-KW"/>
</dbReference>
<protein>
    <submittedName>
        <fullName evidence="6">LysR family transcriptional regulator</fullName>
    </submittedName>
</protein>
<reference evidence="6 7" key="1">
    <citation type="submission" date="2018-08" db="EMBL/GenBank/DDBJ databases">
        <title>Comamonas testosteroni strain SWCO2.</title>
        <authorList>
            <person name="Jiang N."/>
            <person name="Zhang X.Z."/>
        </authorList>
    </citation>
    <scope>NUCLEOTIDE SEQUENCE [LARGE SCALE GENOMIC DNA]</scope>
    <source>
        <strain evidence="6 7">SWCO2</strain>
    </source>
</reference>
<proteinExistence type="inferred from homology"/>
<accession>A0A373FD35</accession>
<dbReference type="InterPro" id="IPR000847">
    <property type="entry name" value="LysR_HTH_N"/>
</dbReference>
<evidence type="ECO:0000256" key="4">
    <source>
        <dbReference type="ARBA" id="ARBA00023163"/>
    </source>
</evidence>
<dbReference type="SUPFAM" id="SSF46785">
    <property type="entry name" value="Winged helix' DNA-binding domain"/>
    <property type="match status" value="1"/>
</dbReference>
<dbReference type="SUPFAM" id="SSF53850">
    <property type="entry name" value="Periplasmic binding protein-like II"/>
    <property type="match status" value="1"/>
</dbReference>
<dbReference type="PANTHER" id="PTHR30537:SF5">
    <property type="entry name" value="HTH-TYPE TRANSCRIPTIONAL ACTIVATOR TTDR-RELATED"/>
    <property type="match status" value="1"/>
</dbReference>
<dbReference type="PROSITE" id="PS50931">
    <property type="entry name" value="HTH_LYSR"/>
    <property type="match status" value="1"/>
</dbReference>
<evidence type="ECO:0000313" key="6">
    <source>
        <dbReference type="EMBL" id="RGE42058.1"/>
    </source>
</evidence>
<dbReference type="GO" id="GO:0003700">
    <property type="term" value="F:DNA-binding transcription factor activity"/>
    <property type="evidence" value="ECO:0007669"/>
    <property type="project" value="InterPro"/>
</dbReference>
<dbReference type="PANTHER" id="PTHR30537">
    <property type="entry name" value="HTH-TYPE TRANSCRIPTIONAL REGULATOR"/>
    <property type="match status" value="1"/>
</dbReference>
<dbReference type="Pfam" id="PF03466">
    <property type="entry name" value="LysR_substrate"/>
    <property type="match status" value="1"/>
</dbReference>
<dbReference type="FunFam" id="1.10.10.10:FF:000001">
    <property type="entry name" value="LysR family transcriptional regulator"/>
    <property type="match status" value="1"/>
</dbReference>
<name>A0A373FD35_COMTE</name>
<keyword evidence="4" id="KW-0804">Transcription</keyword>
<keyword evidence="7" id="KW-1185">Reference proteome</keyword>
<organism evidence="6 7">
    <name type="scientific">Comamonas testosteroni</name>
    <name type="common">Pseudomonas testosteroni</name>
    <dbReference type="NCBI Taxonomy" id="285"/>
    <lineage>
        <taxon>Bacteria</taxon>
        <taxon>Pseudomonadati</taxon>
        <taxon>Pseudomonadota</taxon>
        <taxon>Betaproteobacteria</taxon>
        <taxon>Burkholderiales</taxon>
        <taxon>Comamonadaceae</taxon>
        <taxon>Comamonas</taxon>
    </lineage>
</organism>
<comment type="caution">
    <text evidence="6">The sequence shown here is derived from an EMBL/GenBank/DDBJ whole genome shotgun (WGS) entry which is preliminary data.</text>
</comment>
<dbReference type="InterPro" id="IPR058163">
    <property type="entry name" value="LysR-type_TF_proteobact-type"/>
</dbReference>
<evidence type="ECO:0000256" key="3">
    <source>
        <dbReference type="ARBA" id="ARBA00023125"/>
    </source>
</evidence>
<dbReference type="InterPro" id="IPR036390">
    <property type="entry name" value="WH_DNA-bd_sf"/>
</dbReference>
<sequence length="315" mass="34869">MDRLLTMRVFQSVADEGGFSAAARKLDMSVPTVTRLVADLEQHLGTRLLQRTTRSVTLTEAGEAYLERVRGILSDVDDAFSMAQAHTAELSGTVRLLMPPVFAEHMLAPLINEFHQRYPHVVIDVFVESATEAAHGEYDITFLSAAEGYNANVIARPIVSTYGLACASPQYLEQHGTPLHPSDLAQHQMLLRRSSVTRGDVLHMHRIDNPQDDVPVLVKPLLVANHTGTLLRATLDGAGISTQPLDLIARHLKAGSLRHVLPDWTSGIFTLYATLPSRKFTPVRVRAFLDFLVEHSRHNLPQKVVFDVPTLPLTQ</sequence>
<gene>
    <name evidence="6" type="ORF">DZC30_17315</name>
</gene>
<dbReference type="InterPro" id="IPR036388">
    <property type="entry name" value="WH-like_DNA-bd_sf"/>
</dbReference>
<dbReference type="Proteomes" id="UP000261948">
    <property type="component" value="Unassembled WGS sequence"/>
</dbReference>
<dbReference type="Gene3D" id="3.40.190.290">
    <property type="match status" value="1"/>
</dbReference>
<evidence type="ECO:0000313" key="7">
    <source>
        <dbReference type="Proteomes" id="UP000261948"/>
    </source>
</evidence>
<evidence type="ECO:0000256" key="2">
    <source>
        <dbReference type="ARBA" id="ARBA00023015"/>
    </source>
</evidence>
<dbReference type="OrthoDB" id="9080899at2"/>
<keyword evidence="3" id="KW-0238">DNA-binding</keyword>
<comment type="similarity">
    <text evidence="1">Belongs to the LysR transcriptional regulatory family.</text>
</comment>
<dbReference type="AlphaFoldDB" id="A0A373FD35"/>
<dbReference type="EMBL" id="QURR01000025">
    <property type="protein sequence ID" value="RGE42058.1"/>
    <property type="molecule type" value="Genomic_DNA"/>
</dbReference>
<feature type="domain" description="HTH lysR-type" evidence="5">
    <location>
        <begin position="7"/>
        <end position="59"/>
    </location>
</feature>
<dbReference type="InterPro" id="IPR005119">
    <property type="entry name" value="LysR_subst-bd"/>
</dbReference>
<dbReference type="CDD" id="cd08422">
    <property type="entry name" value="PBP2_CrgA_like"/>
    <property type="match status" value="1"/>
</dbReference>
<keyword evidence="2" id="KW-0805">Transcription regulation</keyword>
<dbReference type="Pfam" id="PF00126">
    <property type="entry name" value="HTH_1"/>
    <property type="match status" value="1"/>
</dbReference>